<evidence type="ECO:0000313" key="3">
    <source>
        <dbReference type="EMBL" id="KAK7456419.1"/>
    </source>
</evidence>
<protein>
    <recommendedName>
        <fullName evidence="2">DUF7770 domain-containing protein</fullName>
    </recommendedName>
</protein>
<proteinExistence type="predicted"/>
<comment type="caution">
    <text evidence="3">The sequence shown here is derived from an EMBL/GenBank/DDBJ whole genome shotgun (WGS) entry which is preliminary data.</text>
</comment>
<dbReference type="EMBL" id="JBANRG010000021">
    <property type="protein sequence ID" value="KAK7456419.1"/>
    <property type="molecule type" value="Genomic_DNA"/>
</dbReference>
<sequence length="450" mass="49707">MTSTAYSTPAPGLPPPPADSSILVTFPDDKLKTMPLAAVLQLVPLGAPGGDGDRWSTGRPTSPEYFDDEKNNFKIKEESVQRSIQVSRVVLWVKKSWDVASIGGLPIAHWGITLVQDMPVRDKVIPYIRISMDLFKSGPPPNHGLRVEFESLAVIQVQHARNKDYLMSSAMACKYLVFPVIVRDTTLFDMIQTVRQEGLLKVRSHADGSGCRSWVLAVLEAWKRAGYISRGTQAKSEENEKNPSLSVENAIMWMSINAANKRCAVPTDSIWKESTVQRYLQDLERLEEAERRQQLQSANRSLPQSAHHGLSQSTYNPGQNTQYQYPAQYNQSSQQVGQSQTGYSTPYQSGFPSQFQTGYPQSQTFHLGQQYTAATHAGHSGYGGSNYGQTMNPSNNQPTYSANNQFNQATGVYPQAGSSAQSSSSMYYPAGNNFGYSYPPGYGNYPPGPM</sequence>
<dbReference type="InterPro" id="IPR056672">
    <property type="entry name" value="DUF7770"/>
</dbReference>
<feature type="compositionally biased region" description="Polar residues" evidence="1">
    <location>
        <begin position="297"/>
        <end position="323"/>
    </location>
</feature>
<organism evidence="3 4">
    <name type="scientific">Marasmiellus scandens</name>
    <dbReference type="NCBI Taxonomy" id="2682957"/>
    <lineage>
        <taxon>Eukaryota</taxon>
        <taxon>Fungi</taxon>
        <taxon>Dikarya</taxon>
        <taxon>Basidiomycota</taxon>
        <taxon>Agaricomycotina</taxon>
        <taxon>Agaricomycetes</taxon>
        <taxon>Agaricomycetidae</taxon>
        <taxon>Agaricales</taxon>
        <taxon>Marasmiineae</taxon>
        <taxon>Omphalotaceae</taxon>
        <taxon>Marasmiellus</taxon>
    </lineage>
</organism>
<dbReference type="Proteomes" id="UP001498398">
    <property type="component" value="Unassembled WGS sequence"/>
</dbReference>
<gene>
    <name evidence="3" type="ORF">VKT23_010667</name>
</gene>
<evidence type="ECO:0000259" key="2">
    <source>
        <dbReference type="Pfam" id="PF24968"/>
    </source>
</evidence>
<accession>A0ABR1JBW2</accession>
<feature type="region of interest" description="Disordered" evidence="1">
    <location>
        <begin position="1"/>
        <end position="20"/>
    </location>
</feature>
<evidence type="ECO:0000313" key="4">
    <source>
        <dbReference type="Proteomes" id="UP001498398"/>
    </source>
</evidence>
<name>A0ABR1JBW2_9AGAR</name>
<feature type="domain" description="DUF7770" evidence="2">
    <location>
        <begin position="160"/>
        <end position="239"/>
    </location>
</feature>
<reference evidence="3 4" key="1">
    <citation type="submission" date="2024-01" db="EMBL/GenBank/DDBJ databases">
        <title>A draft genome for the cacao thread blight pathogen Marasmiellus scandens.</title>
        <authorList>
            <person name="Baruah I.K."/>
            <person name="Leung J."/>
            <person name="Bukari Y."/>
            <person name="Amoako-Attah I."/>
            <person name="Meinhardt L.W."/>
            <person name="Bailey B.A."/>
            <person name="Cohen S.P."/>
        </authorList>
    </citation>
    <scope>NUCLEOTIDE SEQUENCE [LARGE SCALE GENOMIC DNA]</scope>
    <source>
        <strain evidence="3 4">GH-19</strain>
    </source>
</reference>
<feature type="region of interest" description="Disordered" evidence="1">
    <location>
        <begin position="290"/>
        <end position="323"/>
    </location>
</feature>
<dbReference type="Pfam" id="PF24968">
    <property type="entry name" value="DUF7770"/>
    <property type="match status" value="1"/>
</dbReference>
<keyword evidence="4" id="KW-1185">Reference proteome</keyword>
<evidence type="ECO:0000256" key="1">
    <source>
        <dbReference type="SAM" id="MobiDB-lite"/>
    </source>
</evidence>